<accession>A0A0B3W3M5</accession>
<dbReference type="AlphaFoldDB" id="A0A0B3W3M5"/>
<dbReference type="PIRSF" id="PIRSF010606">
    <property type="entry name" value="Spore_coat_CotJB"/>
    <property type="match status" value="1"/>
</dbReference>
<proteinExistence type="predicted"/>
<reference evidence="2 3" key="1">
    <citation type="submission" date="2014-12" db="EMBL/GenBank/DDBJ databases">
        <title>Draft genome sequence of Terrisporobacter sp. 08-306576, isolated from the blood culture of a bacteremia patient.</title>
        <authorList>
            <person name="Lund L.C."/>
            <person name="Sydenham T.V."/>
            <person name="Hogh S.V."/>
            <person name="Skov M.N."/>
            <person name="Kemp M."/>
            <person name="Justesen U.S."/>
        </authorList>
    </citation>
    <scope>NUCLEOTIDE SEQUENCE [LARGE SCALE GENOMIC DNA]</scope>
    <source>
        <strain evidence="2 3">08-306576</strain>
    </source>
</reference>
<comment type="caution">
    <text evidence="2">The sequence shown here is derived from an EMBL/GenBank/DDBJ whole genome shotgun (WGS) entry which is preliminary data.</text>
</comment>
<organism evidence="2 3">
    <name type="scientific">Terrisporobacter othiniensis</name>
    <dbReference type="NCBI Taxonomy" id="1577792"/>
    <lineage>
        <taxon>Bacteria</taxon>
        <taxon>Bacillati</taxon>
        <taxon>Bacillota</taxon>
        <taxon>Clostridia</taxon>
        <taxon>Peptostreptococcales</taxon>
        <taxon>Peptostreptococcaceae</taxon>
        <taxon>Terrisporobacter</taxon>
    </lineage>
</organism>
<protein>
    <submittedName>
        <fullName evidence="2">Polypeptide composition of the spore coat protein CotJB</fullName>
    </submittedName>
</protein>
<evidence type="ECO:0000313" key="3">
    <source>
        <dbReference type="Proteomes" id="UP000031189"/>
    </source>
</evidence>
<dbReference type="InterPro" id="IPR016571">
    <property type="entry name" value="Spore_coat_assembly_CotJB"/>
</dbReference>
<dbReference type="Pfam" id="PF12652">
    <property type="entry name" value="CotJB"/>
    <property type="match status" value="1"/>
</dbReference>
<keyword evidence="2" id="KW-0946">Virion</keyword>
<keyword evidence="3" id="KW-1185">Reference proteome</keyword>
<dbReference type="InterPro" id="IPR024207">
    <property type="entry name" value="CotJB_dom"/>
</dbReference>
<feature type="domain" description="Protein CotJB" evidence="1">
    <location>
        <begin position="11"/>
        <end position="83"/>
    </location>
</feature>
<evidence type="ECO:0000313" key="2">
    <source>
        <dbReference type="EMBL" id="KHS57017.1"/>
    </source>
</evidence>
<dbReference type="OrthoDB" id="9804099at2"/>
<dbReference type="RefSeq" id="WP_039679908.1">
    <property type="nucleotide sequence ID" value="NZ_JAWGXO010000002.1"/>
</dbReference>
<dbReference type="EMBL" id="JWHR01000097">
    <property type="protein sequence ID" value="KHS57017.1"/>
    <property type="molecule type" value="Genomic_DNA"/>
</dbReference>
<dbReference type="STRING" id="1577792.QX51_10695"/>
<evidence type="ECO:0000259" key="1">
    <source>
        <dbReference type="Pfam" id="PF12652"/>
    </source>
</evidence>
<dbReference type="Proteomes" id="UP000031189">
    <property type="component" value="Unassembled WGS sequence"/>
</dbReference>
<name>A0A0B3W3M5_9FIRM</name>
<gene>
    <name evidence="2" type="ORF">QX51_10695</name>
</gene>
<keyword evidence="2" id="KW-0167">Capsid protein</keyword>
<sequence>MASMSRGEQIVKIQELCFACVDLNLYLDNHPEDKNAVCLYNSLGQQFEQAVKAYEKKYGPLMNFGHSSSACPFQWVDDPWPWQKEYYE</sequence>